<dbReference type="GO" id="GO:0003677">
    <property type="term" value="F:DNA binding"/>
    <property type="evidence" value="ECO:0007669"/>
    <property type="project" value="UniProtKB-KW"/>
</dbReference>
<evidence type="ECO:0000256" key="2">
    <source>
        <dbReference type="ARBA" id="ARBA00022840"/>
    </source>
</evidence>
<dbReference type="Gene3D" id="3.40.50.300">
    <property type="entry name" value="P-loop containing nucleotide triphosphate hydrolases"/>
    <property type="match status" value="1"/>
</dbReference>
<evidence type="ECO:0000259" key="7">
    <source>
        <dbReference type="PROSITE" id="PS50112"/>
    </source>
</evidence>
<dbReference type="CDD" id="cd00009">
    <property type="entry name" value="AAA"/>
    <property type="match status" value="1"/>
</dbReference>
<dbReference type="PANTHER" id="PTHR32071">
    <property type="entry name" value="TRANSCRIPTIONAL REGULATORY PROTEIN"/>
    <property type="match status" value="1"/>
</dbReference>
<evidence type="ECO:0000256" key="5">
    <source>
        <dbReference type="ARBA" id="ARBA00023163"/>
    </source>
</evidence>
<dbReference type="InterPro" id="IPR027417">
    <property type="entry name" value="P-loop_NTPase"/>
</dbReference>
<feature type="domain" description="Sigma-54 factor interaction" evidence="6">
    <location>
        <begin position="319"/>
        <end position="548"/>
    </location>
</feature>
<dbReference type="EMBL" id="JAFJZZ010000002">
    <property type="protein sequence ID" value="MBN7773065.1"/>
    <property type="molecule type" value="Genomic_DNA"/>
</dbReference>
<evidence type="ECO:0000256" key="1">
    <source>
        <dbReference type="ARBA" id="ARBA00022741"/>
    </source>
</evidence>
<dbReference type="SUPFAM" id="SSF46689">
    <property type="entry name" value="Homeodomain-like"/>
    <property type="match status" value="1"/>
</dbReference>
<protein>
    <submittedName>
        <fullName evidence="8">Sigma 54-interacting transcriptional regulator</fullName>
    </submittedName>
</protein>
<evidence type="ECO:0000256" key="4">
    <source>
        <dbReference type="ARBA" id="ARBA00023125"/>
    </source>
</evidence>
<dbReference type="Gene3D" id="1.10.8.60">
    <property type="match status" value="1"/>
</dbReference>
<dbReference type="Pfam" id="PF00158">
    <property type="entry name" value="Sigma54_activat"/>
    <property type="match status" value="1"/>
</dbReference>
<dbReference type="InterPro" id="IPR002078">
    <property type="entry name" value="Sigma_54_int"/>
</dbReference>
<evidence type="ECO:0000313" key="9">
    <source>
        <dbReference type="Proteomes" id="UP000664545"/>
    </source>
</evidence>
<dbReference type="PROSITE" id="PS00676">
    <property type="entry name" value="SIGMA54_INTERACT_2"/>
    <property type="match status" value="1"/>
</dbReference>
<comment type="caution">
    <text evidence="8">The sequence shown here is derived from an EMBL/GenBank/DDBJ whole genome shotgun (WGS) entry which is preliminary data.</text>
</comment>
<dbReference type="PROSITE" id="PS50112">
    <property type="entry name" value="PAS"/>
    <property type="match status" value="1"/>
</dbReference>
<evidence type="ECO:0000256" key="3">
    <source>
        <dbReference type="ARBA" id="ARBA00023015"/>
    </source>
</evidence>
<accession>A0A939IGC1</accession>
<dbReference type="InterPro" id="IPR025943">
    <property type="entry name" value="Sigma_54_int_dom_ATP-bd_2"/>
</dbReference>
<feature type="domain" description="PAS" evidence="7">
    <location>
        <begin position="4"/>
        <end position="41"/>
    </location>
</feature>
<keyword evidence="4" id="KW-0238">DNA-binding</keyword>
<dbReference type="Gene3D" id="3.30.450.20">
    <property type="entry name" value="PAS domain"/>
    <property type="match status" value="1"/>
</dbReference>
<reference evidence="8" key="1">
    <citation type="submission" date="2021-02" db="EMBL/GenBank/DDBJ databases">
        <title>Abyssanaerobacter marinus gen.nov., sp., nov, anaerobic bacterium isolated from the Onnuri vent field of Indian Ocean and suggestion of Mogibacteriaceae fam. nov., and proposal of reclassification of ambiguous this family's genus member.</title>
        <authorList>
            <person name="Kim Y.J."/>
            <person name="Yang J.-A."/>
        </authorList>
    </citation>
    <scope>NUCLEOTIDE SEQUENCE</scope>
    <source>
        <strain evidence="8">DSM 2634</strain>
    </source>
</reference>
<proteinExistence type="predicted"/>
<dbReference type="InterPro" id="IPR025662">
    <property type="entry name" value="Sigma_54_int_dom_ATP-bd_1"/>
</dbReference>
<dbReference type="InterPro" id="IPR009057">
    <property type="entry name" value="Homeodomain-like_sf"/>
</dbReference>
<evidence type="ECO:0000259" key="6">
    <source>
        <dbReference type="PROSITE" id="PS50045"/>
    </source>
</evidence>
<sequence length="621" mass="70403">MTEMKQALENIMDHLSKGLVYVDSNGRIQACNQKAKTITGIIFEQPATHESGQLKEGDIIIIADNKLGEDDGELDPADLSWLNIHDKNIKKGDMLIGIGVYKNSEIEPIYKYLREHQLRNPFKLDVNYLGFHISAMIDTANHEISISINGFEFTLPYFSSIGHMVAIDGSRGHIKFFQAKGYSVRKETIGNLLRGGSFMPKLPQSGGMDQLSVIGVQFLDLFEESDLSRKIFRILEGKEQPVQNVLYEINKRLVVCTIFPSVSSTDERETEGVYLLIEDASALEELLEDRNSLIEEIEKKHKQHLEHQKEFPEEVFQNFVGASSKTRETKYLAYKAAHTKFNVLITGESGTGKSKLAREIHDIKNPKAPFVEVNCNAIAPTLFESELFGYVGGAFTGASSSGKAGFFEAADGGTLFLDEIGDLPLEIQVKLLHVLQNKMIYRVGSSKPVQVDVRIIAATNKNLQEEVRKGGFRQDLFYRINVFPIEIPPLRERKGDLYLLINQIMRNVCAYYGMDIKQFSGEALRKMLSYHWPGNVRELENVIERAITLCETNLIYPEHISISQEVHPKTLKELVEREEARILENALFAFNGDKRVMMQELDISKTAFYEKIKKYGLKFSR</sequence>
<dbReference type="FunFam" id="3.40.50.300:FF:000006">
    <property type="entry name" value="DNA-binding transcriptional regulator NtrC"/>
    <property type="match status" value="1"/>
</dbReference>
<keyword evidence="3" id="KW-0805">Transcription regulation</keyword>
<dbReference type="InterPro" id="IPR003593">
    <property type="entry name" value="AAA+_ATPase"/>
</dbReference>
<dbReference type="PROSITE" id="PS50045">
    <property type="entry name" value="SIGMA54_INTERACT_4"/>
    <property type="match status" value="1"/>
</dbReference>
<keyword evidence="2" id="KW-0067">ATP-binding</keyword>
<dbReference type="InterPro" id="IPR058031">
    <property type="entry name" value="AAA_lid_NorR"/>
</dbReference>
<dbReference type="Pfam" id="PF25601">
    <property type="entry name" value="AAA_lid_14"/>
    <property type="match status" value="1"/>
</dbReference>
<dbReference type="InterPro" id="IPR000014">
    <property type="entry name" value="PAS"/>
</dbReference>
<dbReference type="GO" id="GO:0005524">
    <property type="term" value="F:ATP binding"/>
    <property type="evidence" value="ECO:0007669"/>
    <property type="project" value="UniProtKB-KW"/>
</dbReference>
<keyword evidence="9" id="KW-1185">Reference proteome</keyword>
<dbReference type="PROSITE" id="PS00688">
    <property type="entry name" value="SIGMA54_INTERACT_3"/>
    <property type="match status" value="1"/>
</dbReference>
<dbReference type="GO" id="GO:0006355">
    <property type="term" value="P:regulation of DNA-templated transcription"/>
    <property type="evidence" value="ECO:0007669"/>
    <property type="project" value="InterPro"/>
</dbReference>
<gene>
    <name evidence="8" type="ORF">JYB65_06805</name>
</gene>
<dbReference type="SUPFAM" id="SSF52540">
    <property type="entry name" value="P-loop containing nucleoside triphosphate hydrolases"/>
    <property type="match status" value="1"/>
</dbReference>
<dbReference type="PROSITE" id="PS00675">
    <property type="entry name" value="SIGMA54_INTERACT_1"/>
    <property type="match status" value="1"/>
</dbReference>
<dbReference type="SMART" id="SM00382">
    <property type="entry name" value="AAA"/>
    <property type="match status" value="1"/>
</dbReference>
<dbReference type="InterPro" id="IPR025944">
    <property type="entry name" value="Sigma_54_int_dom_CS"/>
</dbReference>
<dbReference type="Gene3D" id="1.10.10.60">
    <property type="entry name" value="Homeodomain-like"/>
    <property type="match status" value="1"/>
</dbReference>
<organism evidence="8 9">
    <name type="scientific">Clostridium aminobutyricum</name>
    <dbReference type="NCBI Taxonomy" id="33953"/>
    <lineage>
        <taxon>Bacteria</taxon>
        <taxon>Bacillati</taxon>
        <taxon>Bacillota</taxon>
        <taxon>Clostridia</taxon>
        <taxon>Eubacteriales</taxon>
        <taxon>Clostridiaceae</taxon>
        <taxon>Clostridium</taxon>
    </lineage>
</organism>
<name>A0A939IGC1_CLOAM</name>
<dbReference type="RefSeq" id="WP_206581907.1">
    <property type="nucleotide sequence ID" value="NZ_JAFJZZ010000002.1"/>
</dbReference>
<dbReference type="AlphaFoldDB" id="A0A939IGC1"/>
<dbReference type="Proteomes" id="UP000664545">
    <property type="component" value="Unassembled WGS sequence"/>
</dbReference>
<evidence type="ECO:0000313" key="8">
    <source>
        <dbReference type="EMBL" id="MBN7773065.1"/>
    </source>
</evidence>
<keyword evidence="5" id="KW-0804">Transcription</keyword>
<keyword evidence="1" id="KW-0547">Nucleotide-binding</keyword>